<comment type="caution">
    <text evidence="2">The sequence shown here is derived from an EMBL/GenBank/DDBJ whole genome shotgun (WGS) entry which is preliminary data.</text>
</comment>
<evidence type="ECO:0000313" key="2">
    <source>
        <dbReference type="EMBL" id="MFD1912234.1"/>
    </source>
</evidence>
<keyword evidence="1" id="KW-0732">Signal</keyword>
<feature type="chain" id="PRO_5045497793" evidence="1">
    <location>
        <begin position="21"/>
        <end position="132"/>
    </location>
</feature>
<evidence type="ECO:0000256" key="1">
    <source>
        <dbReference type="SAM" id="SignalP"/>
    </source>
</evidence>
<reference evidence="3" key="1">
    <citation type="journal article" date="2019" name="Int. J. Syst. Evol. Microbiol.">
        <title>The Global Catalogue of Microorganisms (GCM) 10K type strain sequencing project: providing services to taxonomists for standard genome sequencing and annotation.</title>
        <authorList>
            <consortium name="The Broad Institute Genomics Platform"/>
            <consortium name="The Broad Institute Genome Sequencing Center for Infectious Disease"/>
            <person name="Wu L."/>
            <person name="Ma J."/>
        </authorList>
    </citation>
    <scope>NUCLEOTIDE SEQUENCE [LARGE SCALE GENOMIC DNA]</scope>
    <source>
        <strain evidence="3">CGMCC 4.7242</strain>
    </source>
</reference>
<proteinExistence type="predicted"/>
<name>A0ABW4S4A1_9RHOB</name>
<organism evidence="2 3">
    <name type="scientific">Halodurantibacterium flavum</name>
    <dbReference type="NCBI Taxonomy" id="1382802"/>
    <lineage>
        <taxon>Bacteria</taxon>
        <taxon>Pseudomonadati</taxon>
        <taxon>Pseudomonadota</taxon>
        <taxon>Alphaproteobacteria</taxon>
        <taxon>Rhodobacterales</taxon>
        <taxon>Paracoccaceae</taxon>
        <taxon>Halodurantibacterium</taxon>
    </lineage>
</organism>
<gene>
    <name evidence="2" type="ORF">ACFSGJ_08405</name>
</gene>
<feature type="signal peptide" evidence="1">
    <location>
        <begin position="1"/>
        <end position="20"/>
    </location>
</feature>
<accession>A0ABW4S4A1</accession>
<keyword evidence="3" id="KW-1185">Reference proteome</keyword>
<protein>
    <submittedName>
        <fullName evidence="2">Uncharacterized protein</fullName>
    </submittedName>
</protein>
<dbReference type="Proteomes" id="UP001597353">
    <property type="component" value="Unassembled WGS sequence"/>
</dbReference>
<dbReference type="RefSeq" id="WP_390260693.1">
    <property type="nucleotide sequence ID" value="NZ_JBHUGH010000005.1"/>
</dbReference>
<dbReference type="EMBL" id="JBHUGH010000005">
    <property type="protein sequence ID" value="MFD1912234.1"/>
    <property type="molecule type" value="Genomic_DNA"/>
</dbReference>
<evidence type="ECO:0000313" key="3">
    <source>
        <dbReference type="Proteomes" id="UP001597353"/>
    </source>
</evidence>
<sequence length="132" mass="14365">MRLVLAACLVAMPAALQAQAPMTGDEFDAYTQGRTLTFSSGGVPYGIEQYLPNREVIWAFVGQECRRGKWFDNGGQICFTYEKDGALQCWIFRETEEGLSAQFQDGTGAGTELVEVEQSSEPLSCPGPDVGV</sequence>